<accession>A0A2P8GDC8</accession>
<dbReference type="Proteomes" id="UP000240978">
    <property type="component" value="Unassembled WGS sequence"/>
</dbReference>
<gene>
    <name evidence="1" type="ORF">CLV42_104257</name>
</gene>
<proteinExistence type="predicted"/>
<name>A0A2P8GDC8_9BACT</name>
<evidence type="ECO:0000313" key="1">
    <source>
        <dbReference type="EMBL" id="PSL31956.1"/>
    </source>
</evidence>
<reference evidence="1 2" key="1">
    <citation type="submission" date="2018-03" db="EMBL/GenBank/DDBJ databases">
        <title>Genomic Encyclopedia of Archaeal and Bacterial Type Strains, Phase II (KMG-II): from individual species to whole genera.</title>
        <authorList>
            <person name="Goeker M."/>
        </authorList>
    </citation>
    <scope>NUCLEOTIDE SEQUENCE [LARGE SCALE GENOMIC DNA]</scope>
    <source>
        <strain evidence="1 2">DSM 18107</strain>
    </source>
</reference>
<sequence length="304" mass="34575">MFLMKRMTKLVNVLHHFLYTSRKAQQTDLLLLGTLLARQNKELPVIDNISSAEFKVFSQTGDDGIIQYLINKVYIPETTFIEFGVENYVESNTRFLLKYNNWSGLVIDGSGKSIRYIMSDDIYYQHDLKAVQAFITAENINDLIERQGLKGEIGLLSVDIDGNDYWVWKAINIVDPVIVVVEYNSVFGIDRAVTVPYKPDFVRAQAHYSHLYFGASLKALCVLAEEKGYAFVGSNSIGNNAYFVKKNRLGALRALSAEEGYVYSSFRESRDRKGNLNYLSGSERYECIKGLPVYNIMTGQEEQL</sequence>
<comment type="caution">
    <text evidence="1">The sequence shown here is derived from an EMBL/GenBank/DDBJ whole genome shotgun (WGS) entry which is preliminary data.</text>
</comment>
<protein>
    <submittedName>
        <fullName evidence="1">Uncharacterized protein</fullName>
    </submittedName>
</protein>
<evidence type="ECO:0000313" key="2">
    <source>
        <dbReference type="Proteomes" id="UP000240978"/>
    </source>
</evidence>
<keyword evidence="2" id="KW-1185">Reference proteome</keyword>
<organism evidence="1 2">
    <name type="scientific">Chitinophaga ginsengisoli</name>
    <dbReference type="NCBI Taxonomy" id="363837"/>
    <lineage>
        <taxon>Bacteria</taxon>
        <taxon>Pseudomonadati</taxon>
        <taxon>Bacteroidota</taxon>
        <taxon>Chitinophagia</taxon>
        <taxon>Chitinophagales</taxon>
        <taxon>Chitinophagaceae</taxon>
        <taxon>Chitinophaga</taxon>
    </lineage>
</organism>
<dbReference type="AlphaFoldDB" id="A0A2P8GDC8"/>
<dbReference type="EMBL" id="PYGK01000004">
    <property type="protein sequence ID" value="PSL31956.1"/>
    <property type="molecule type" value="Genomic_DNA"/>
</dbReference>